<keyword evidence="5" id="KW-0378">Hydrolase</keyword>
<keyword evidence="6" id="KW-0695">RNA-directed DNA polymerase</keyword>
<name>A0AAF0ZQU5_SOLVR</name>
<sequence>MMLVLYRKAPPLLAFGLIQAGTLIDTPARIQFGYSRGLVPTVLVSLLEAIVDTIFWVFFSVVFSIKIWRHYLYGVHVEVVTDHKSLHVAHVKEGKKELLKDVHRVARLGVCLTDTSYGGVIVHNGSESSLVAEVKEKQDSDPILLHLKGAVHQQKVEVFSQGGYGVLHYQGHLCVPNVGGLRQKILTEANNSRYSIHQGATKMYRDLREVFWWSGMKRDIADFLAKCPNCQ</sequence>
<dbReference type="Gene3D" id="1.10.340.70">
    <property type="match status" value="1"/>
</dbReference>
<dbReference type="EMBL" id="CP133620">
    <property type="protein sequence ID" value="WMV46473.1"/>
    <property type="molecule type" value="Genomic_DNA"/>
</dbReference>
<dbReference type="GO" id="GO:0004519">
    <property type="term" value="F:endonuclease activity"/>
    <property type="evidence" value="ECO:0007669"/>
    <property type="project" value="UniProtKB-KW"/>
</dbReference>
<evidence type="ECO:0000259" key="8">
    <source>
        <dbReference type="Pfam" id="PF17917"/>
    </source>
</evidence>
<dbReference type="Proteomes" id="UP001234989">
    <property type="component" value="Chromosome 9"/>
</dbReference>
<evidence type="ECO:0000256" key="2">
    <source>
        <dbReference type="ARBA" id="ARBA00022695"/>
    </source>
</evidence>
<evidence type="ECO:0000256" key="3">
    <source>
        <dbReference type="ARBA" id="ARBA00022722"/>
    </source>
</evidence>
<keyword evidence="3" id="KW-0540">Nuclease</keyword>
<keyword evidence="4" id="KW-0255">Endonuclease</keyword>
<keyword evidence="7" id="KW-0472">Membrane</keyword>
<evidence type="ECO:0000256" key="5">
    <source>
        <dbReference type="ARBA" id="ARBA00022801"/>
    </source>
</evidence>
<dbReference type="PANTHER" id="PTHR37984">
    <property type="entry name" value="PROTEIN CBG26694"/>
    <property type="match status" value="1"/>
</dbReference>
<dbReference type="InterPro" id="IPR050951">
    <property type="entry name" value="Retrovirus_Pol_polyprotein"/>
</dbReference>
<evidence type="ECO:0000256" key="1">
    <source>
        <dbReference type="ARBA" id="ARBA00022679"/>
    </source>
</evidence>
<dbReference type="GO" id="GO:0003964">
    <property type="term" value="F:RNA-directed DNA polymerase activity"/>
    <property type="evidence" value="ECO:0007669"/>
    <property type="project" value="UniProtKB-KW"/>
</dbReference>
<keyword evidence="2" id="KW-0548">Nucleotidyltransferase</keyword>
<feature type="domain" description="Reverse transcriptase RNase H-like" evidence="8">
    <location>
        <begin position="57"/>
        <end position="97"/>
    </location>
</feature>
<organism evidence="10 11">
    <name type="scientific">Solanum verrucosum</name>
    <dbReference type="NCBI Taxonomy" id="315347"/>
    <lineage>
        <taxon>Eukaryota</taxon>
        <taxon>Viridiplantae</taxon>
        <taxon>Streptophyta</taxon>
        <taxon>Embryophyta</taxon>
        <taxon>Tracheophyta</taxon>
        <taxon>Spermatophyta</taxon>
        <taxon>Magnoliopsida</taxon>
        <taxon>eudicotyledons</taxon>
        <taxon>Gunneridae</taxon>
        <taxon>Pentapetalae</taxon>
        <taxon>asterids</taxon>
        <taxon>lamiids</taxon>
        <taxon>Solanales</taxon>
        <taxon>Solanaceae</taxon>
        <taxon>Solanoideae</taxon>
        <taxon>Solaneae</taxon>
        <taxon>Solanum</taxon>
    </lineage>
</organism>
<evidence type="ECO:0000259" key="9">
    <source>
        <dbReference type="Pfam" id="PF17921"/>
    </source>
</evidence>
<feature type="domain" description="Integrase zinc-binding" evidence="9">
    <location>
        <begin position="181"/>
        <end position="231"/>
    </location>
</feature>
<keyword evidence="7" id="KW-1133">Transmembrane helix</keyword>
<evidence type="ECO:0008006" key="12">
    <source>
        <dbReference type="Google" id="ProtNLM"/>
    </source>
</evidence>
<evidence type="ECO:0000313" key="10">
    <source>
        <dbReference type="EMBL" id="WMV46473.1"/>
    </source>
</evidence>
<dbReference type="PANTHER" id="PTHR37984:SF5">
    <property type="entry name" value="PROTEIN NYNRIN-LIKE"/>
    <property type="match status" value="1"/>
</dbReference>
<dbReference type="InterPro" id="IPR041588">
    <property type="entry name" value="Integrase_H2C2"/>
</dbReference>
<accession>A0AAF0ZQU5</accession>
<dbReference type="Pfam" id="PF17917">
    <property type="entry name" value="RT_RNaseH"/>
    <property type="match status" value="1"/>
</dbReference>
<feature type="transmembrane region" description="Helical" evidence="7">
    <location>
        <begin position="38"/>
        <end position="63"/>
    </location>
</feature>
<evidence type="ECO:0000256" key="6">
    <source>
        <dbReference type="ARBA" id="ARBA00022918"/>
    </source>
</evidence>
<protein>
    <recommendedName>
        <fullName evidence="12">Integrase zinc-binding domain-containing protein</fullName>
    </recommendedName>
</protein>
<gene>
    <name evidence="10" type="ORF">MTR67_039858</name>
</gene>
<evidence type="ECO:0000256" key="4">
    <source>
        <dbReference type="ARBA" id="ARBA00022759"/>
    </source>
</evidence>
<reference evidence="10" key="1">
    <citation type="submission" date="2023-08" db="EMBL/GenBank/DDBJ databases">
        <title>A de novo genome assembly of Solanum verrucosum Schlechtendal, a Mexican diploid species geographically isolated from the other diploid A-genome species in potato relatives.</title>
        <authorList>
            <person name="Hosaka K."/>
        </authorList>
    </citation>
    <scope>NUCLEOTIDE SEQUENCE</scope>
    <source>
        <tissue evidence="10">Young leaves</tissue>
    </source>
</reference>
<dbReference type="Pfam" id="PF17921">
    <property type="entry name" value="Integrase_H2C2"/>
    <property type="match status" value="1"/>
</dbReference>
<keyword evidence="7" id="KW-0812">Transmembrane</keyword>
<proteinExistence type="predicted"/>
<keyword evidence="1" id="KW-0808">Transferase</keyword>
<dbReference type="InterPro" id="IPR041373">
    <property type="entry name" value="RT_RNaseH"/>
</dbReference>
<keyword evidence="11" id="KW-1185">Reference proteome</keyword>
<evidence type="ECO:0000256" key="7">
    <source>
        <dbReference type="SAM" id="Phobius"/>
    </source>
</evidence>
<dbReference type="AlphaFoldDB" id="A0AAF0ZQU5"/>
<evidence type="ECO:0000313" key="11">
    <source>
        <dbReference type="Proteomes" id="UP001234989"/>
    </source>
</evidence>
<dbReference type="GO" id="GO:0016787">
    <property type="term" value="F:hydrolase activity"/>
    <property type="evidence" value="ECO:0007669"/>
    <property type="project" value="UniProtKB-KW"/>
</dbReference>